<feature type="binding site" evidence="7">
    <location>
        <begin position="298"/>
        <end position="305"/>
    </location>
    <ligand>
        <name>ATP</name>
        <dbReference type="ChEBI" id="CHEBI:30616"/>
    </ligand>
</feature>
<dbReference type="EC" id="6.3.5.1" evidence="7 8"/>
<dbReference type="GO" id="GO:0008795">
    <property type="term" value="F:NAD+ synthase activity"/>
    <property type="evidence" value="ECO:0007669"/>
    <property type="project" value="UniProtKB-UniRule"/>
</dbReference>
<feature type="binding site" evidence="7">
    <location>
        <position position="523"/>
    </location>
    <ligand>
        <name>deamido-NAD(+)</name>
        <dbReference type="ChEBI" id="CHEBI:58437"/>
        <note>ligand shared between two neighboring subunits</note>
    </ligand>
</feature>
<dbReference type="InterPro" id="IPR022310">
    <property type="entry name" value="NAD/GMP_synthase"/>
</dbReference>
<comment type="pathway">
    <text evidence="1 7 8">Cofactor biosynthesis; NAD(+) biosynthesis; NAD(+) from deamido-NAD(+) (L-Gln route): step 1/1.</text>
</comment>
<keyword evidence="10" id="KW-0812">Transmembrane</keyword>
<feature type="active site" description="For glutaminase activity" evidence="7">
    <location>
        <position position="114"/>
    </location>
</feature>
<dbReference type="InterPro" id="IPR003010">
    <property type="entry name" value="C-N_Hydrolase"/>
</dbReference>
<organism evidence="12 13">
    <name type="scientific">Candidatus Kinetoplastidibacterium kentomonadis</name>
    <dbReference type="NCBI Taxonomy" id="1576550"/>
    <lineage>
        <taxon>Bacteria</taxon>
        <taxon>Pseudomonadati</taxon>
        <taxon>Pseudomonadota</taxon>
        <taxon>Betaproteobacteria</taxon>
        <taxon>Candidatus Kinetoplastidibacterium</taxon>
    </lineage>
</organism>
<dbReference type="GO" id="GO:0005524">
    <property type="term" value="F:ATP binding"/>
    <property type="evidence" value="ECO:0007669"/>
    <property type="project" value="UniProtKB-UniRule"/>
</dbReference>
<feature type="active site" description="Nucleophile; for glutaminase activity" evidence="7">
    <location>
        <position position="151"/>
    </location>
</feature>
<dbReference type="InterPro" id="IPR036526">
    <property type="entry name" value="C-N_Hydrolase_sf"/>
</dbReference>
<dbReference type="UniPathway" id="UPA00253">
    <property type="reaction ID" value="UER00334"/>
</dbReference>
<keyword evidence="4 7" id="KW-0547">Nucleotide-binding</keyword>
<dbReference type="GO" id="GO:0003952">
    <property type="term" value="F:NAD+ synthase (glutamine-hydrolyzing) activity"/>
    <property type="evidence" value="ECO:0007669"/>
    <property type="project" value="UniProtKB-UniRule"/>
</dbReference>
<feature type="binding site" evidence="7">
    <location>
        <position position="120"/>
    </location>
    <ligand>
        <name>L-glutamine</name>
        <dbReference type="ChEBI" id="CHEBI:58359"/>
    </ligand>
</feature>
<dbReference type="GO" id="GO:0005737">
    <property type="term" value="C:cytoplasm"/>
    <property type="evidence" value="ECO:0007669"/>
    <property type="project" value="InterPro"/>
</dbReference>
<dbReference type="FunFam" id="3.40.50.620:FF:000106">
    <property type="entry name" value="Glutamine-dependent NAD(+) synthetase"/>
    <property type="match status" value="1"/>
</dbReference>
<evidence type="ECO:0000313" key="13">
    <source>
        <dbReference type="Proteomes" id="UP000266796"/>
    </source>
</evidence>
<dbReference type="EMBL" id="CP025628">
    <property type="protein sequence ID" value="AWD32408.1"/>
    <property type="molecule type" value="Genomic_DNA"/>
</dbReference>
<dbReference type="KEGG" id="kso:CKSOR_00287"/>
<dbReference type="RefSeq" id="WP_108673822.1">
    <property type="nucleotide sequence ID" value="NZ_CP025628.1"/>
</dbReference>
<keyword evidence="3 7" id="KW-0436">Ligase</keyword>
<dbReference type="Pfam" id="PF00795">
    <property type="entry name" value="CN_hydrolase"/>
    <property type="match status" value="1"/>
</dbReference>
<feature type="binding site" evidence="7">
    <location>
        <position position="413"/>
    </location>
    <ligand>
        <name>deamido-NAD(+)</name>
        <dbReference type="ChEBI" id="CHEBI:58437"/>
        <note>ligand shared between two neighboring subunits</note>
    </ligand>
</feature>
<evidence type="ECO:0000256" key="4">
    <source>
        <dbReference type="ARBA" id="ARBA00022741"/>
    </source>
</evidence>
<dbReference type="Gene3D" id="3.60.110.10">
    <property type="entry name" value="Carbon-nitrogen hydrolase"/>
    <property type="match status" value="1"/>
</dbReference>
<dbReference type="InterPro" id="IPR003694">
    <property type="entry name" value="NAD_synthase"/>
</dbReference>
<evidence type="ECO:0000256" key="5">
    <source>
        <dbReference type="ARBA" id="ARBA00022840"/>
    </source>
</evidence>
<dbReference type="AlphaFoldDB" id="A0A3S7J9R1"/>
<dbReference type="InterPro" id="IPR014445">
    <property type="entry name" value="Gln-dep_NAD_synthase"/>
</dbReference>
<evidence type="ECO:0000256" key="8">
    <source>
        <dbReference type="PIRNR" id="PIRNR006630"/>
    </source>
</evidence>
<dbReference type="GO" id="GO:0009435">
    <property type="term" value="P:NAD+ biosynthetic process"/>
    <property type="evidence" value="ECO:0007669"/>
    <property type="project" value="UniProtKB-UniRule"/>
</dbReference>
<evidence type="ECO:0000259" key="11">
    <source>
        <dbReference type="PROSITE" id="PS50263"/>
    </source>
</evidence>
<name>A0A3S7J9R1_9PROT</name>
<sequence>MKNVKIAIFQMNACVGDIDSNINKILENAKIAKKNNVNIFVTPELSLIGYPPYDLLLRKEFIDYQNKKLFELINKLKILNDLYVLIGHVSVISGMLYNTISIIYNGKIITSFYKNNLPNYSIFNEKRYFTASYIKPLIFKVNEINFGVIICEDLWKGIEIPKIDNIGVQVLLVCNASPYHINKDQERFNIISKYIDIHKCSLIYTNLVGGQDDLIFDGSSLAIDNKKESIITLPRFIENLSFITIKLDHDNIKFFNDNKNCYKYLYDEDFLYKNIWDALVLSLRDFVHKNNINHVIIGLSGGIDSALVLAIAVDALGKDKITTVMLSYKYTSQMSINDAKKMTDIIGNKHIYIKIDSIVSSIKSTLFNIFDIHNSIENDKTEENIQARVRGNLLMSLSNKMNAIVLNTSNKSEIATGYCTLYGDMIGAFSVLKDVSKTMVFKLAKYRNTISIVIPENIINRKPSAELKVNQLDSDSLPPYDILDGILENFIENKKTYEEIISLNYSPQDVKHVLSLVKSSEFKRYQRILGPILTKQSFSSDWIFPITNKFNFFN</sequence>
<evidence type="ECO:0000256" key="6">
    <source>
        <dbReference type="ARBA" id="ARBA00023027"/>
    </source>
</evidence>
<protein>
    <recommendedName>
        <fullName evidence="7 8">Glutamine-dependent NAD(+) synthetase</fullName>
        <ecNumber evidence="7 8">6.3.5.1</ecNumber>
    </recommendedName>
    <alternativeName>
        <fullName evidence="7 8">NAD(+) synthase [glutamine-hydrolyzing]</fullName>
    </alternativeName>
</protein>
<evidence type="ECO:0000256" key="3">
    <source>
        <dbReference type="ARBA" id="ARBA00022598"/>
    </source>
</evidence>
<dbReference type="HAMAP" id="MF_02090">
    <property type="entry name" value="NadE_glutamine_dep"/>
    <property type="match status" value="1"/>
</dbReference>
<dbReference type="PIRSF" id="PIRSF006630">
    <property type="entry name" value="NADS_GAT"/>
    <property type="match status" value="1"/>
</dbReference>
<evidence type="ECO:0000256" key="1">
    <source>
        <dbReference type="ARBA" id="ARBA00005188"/>
    </source>
</evidence>
<dbReference type="CDD" id="cd07570">
    <property type="entry name" value="GAT_Gln-NAD-synth"/>
    <property type="match status" value="1"/>
</dbReference>
<dbReference type="Gene3D" id="3.40.50.620">
    <property type="entry name" value="HUPs"/>
    <property type="match status" value="1"/>
</dbReference>
<evidence type="ECO:0000256" key="7">
    <source>
        <dbReference type="HAMAP-Rule" id="MF_02090"/>
    </source>
</evidence>
<comment type="similarity">
    <text evidence="9">Belongs to the NAD synthetase family.</text>
</comment>
<proteinExistence type="inferred from homology"/>
<dbReference type="OrthoDB" id="8817375at2"/>
<comment type="function">
    <text evidence="7">Catalyzes the ATP-dependent amidation of deamido-NAD to form NAD. Uses L-glutamine as a nitrogen source.</text>
</comment>
<dbReference type="InterPro" id="IPR014729">
    <property type="entry name" value="Rossmann-like_a/b/a_fold"/>
</dbReference>
<keyword evidence="6 7" id="KW-0520">NAD</keyword>
<dbReference type="CDD" id="cd00553">
    <property type="entry name" value="NAD_synthase"/>
    <property type="match status" value="1"/>
</dbReference>
<keyword evidence="10" id="KW-0472">Membrane</keyword>
<feature type="active site" description="Proton acceptor; for glutaminase activity" evidence="7">
    <location>
        <position position="44"/>
    </location>
</feature>
<evidence type="ECO:0000256" key="9">
    <source>
        <dbReference type="RuleBase" id="RU003811"/>
    </source>
</evidence>
<dbReference type="PANTHER" id="PTHR23090">
    <property type="entry name" value="NH 3 /GLUTAMINE-DEPENDENT NAD + SYNTHETASE"/>
    <property type="match status" value="1"/>
</dbReference>
<comment type="similarity">
    <text evidence="2 7 8">In the C-terminal section; belongs to the NAD synthetase family.</text>
</comment>
<dbReference type="Proteomes" id="UP000266796">
    <property type="component" value="Chromosome"/>
</dbReference>
<accession>A0A3S7J9R1</accession>
<keyword evidence="5 7" id="KW-0067">ATP-binding</keyword>
<dbReference type="PROSITE" id="PS50263">
    <property type="entry name" value="CN_HYDROLASE"/>
    <property type="match status" value="1"/>
</dbReference>
<feature type="binding site" evidence="7">
    <location>
        <position position="384"/>
    </location>
    <ligand>
        <name>deamido-NAD(+)</name>
        <dbReference type="ChEBI" id="CHEBI:58437"/>
        <note>ligand shared between two neighboring subunits</note>
    </ligand>
</feature>
<keyword evidence="10" id="KW-1133">Transmembrane helix</keyword>
<evidence type="ECO:0000313" key="12">
    <source>
        <dbReference type="EMBL" id="AWD32408.1"/>
    </source>
</evidence>
<feature type="domain" description="CN hydrolase" evidence="11">
    <location>
        <begin position="4"/>
        <end position="247"/>
    </location>
</feature>
<dbReference type="SUPFAM" id="SSF52402">
    <property type="entry name" value="Adenine nucleotide alpha hydrolases-like"/>
    <property type="match status" value="1"/>
</dbReference>
<dbReference type="Pfam" id="PF02540">
    <property type="entry name" value="NAD_synthase"/>
    <property type="match status" value="1"/>
</dbReference>
<feature type="binding site" evidence="7">
    <location>
        <position position="408"/>
    </location>
    <ligand>
        <name>ATP</name>
        <dbReference type="ChEBI" id="CHEBI:30616"/>
    </ligand>
</feature>
<dbReference type="NCBIfam" id="NF010588">
    <property type="entry name" value="PRK13981.1"/>
    <property type="match status" value="1"/>
</dbReference>
<dbReference type="PANTHER" id="PTHR23090:SF9">
    <property type="entry name" value="GLUTAMINE-DEPENDENT NAD(+) SYNTHETASE"/>
    <property type="match status" value="1"/>
</dbReference>
<dbReference type="SUPFAM" id="SSF56317">
    <property type="entry name" value="Carbon-nitrogen hydrolase"/>
    <property type="match status" value="1"/>
</dbReference>
<reference evidence="12 13" key="1">
    <citation type="journal article" date="2018" name="Parasitology">
        <title>The reduced genome of Candidatus Kinetoplastibacterium sorsogonicusi, the endosymbiont of Kentomonas sorsogonicus (Trypanosomatidae): loss of the haem-synthesis pathway.</title>
        <authorList>
            <person name="Silva F.M."/>
            <person name="Kostygov A.Y."/>
            <person name="Spodareva V.V."/>
            <person name="Butenko A."/>
            <person name="Tossou R."/>
            <person name="Lukes J."/>
            <person name="Yurchenko V."/>
            <person name="Alves J.M.P."/>
        </authorList>
    </citation>
    <scope>NUCLEOTIDE SEQUENCE [LARGE SCALE GENOMIC DNA]</scope>
    <source>
        <strain evidence="12 13">MF-08</strain>
    </source>
</reference>
<evidence type="ECO:0000256" key="10">
    <source>
        <dbReference type="SAM" id="Phobius"/>
    </source>
</evidence>
<evidence type="ECO:0000256" key="2">
    <source>
        <dbReference type="ARBA" id="ARBA00007145"/>
    </source>
</evidence>
<dbReference type="GO" id="GO:0004359">
    <property type="term" value="F:glutaminase activity"/>
    <property type="evidence" value="ECO:0007669"/>
    <property type="project" value="InterPro"/>
</dbReference>
<comment type="catalytic activity">
    <reaction evidence="7 8">
        <text>deamido-NAD(+) + L-glutamine + ATP + H2O = L-glutamate + AMP + diphosphate + NAD(+) + H(+)</text>
        <dbReference type="Rhea" id="RHEA:24384"/>
        <dbReference type="ChEBI" id="CHEBI:15377"/>
        <dbReference type="ChEBI" id="CHEBI:15378"/>
        <dbReference type="ChEBI" id="CHEBI:29985"/>
        <dbReference type="ChEBI" id="CHEBI:30616"/>
        <dbReference type="ChEBI" id="CHEBI:33019"/>
        <dbReference type="ChEBI" id="CHEBI:57540"/>
        <dbReference type="ChEBI" id="CHEBI:58359"/>
        <dbReference type="ChEBI" id="CHEBI:58437"/>
        <dbReference type="ChEBI" id="CHEBI:456215"/>
        <dbReference type="EC" id="6.3.5.1"/>
    </reaction>
</comment>
<feature type="binding site" evidence="7">
    <location>
        <position position="177"/>
    </location>
    <ligand>
        <name>L-glutamine</name>
        <dbReference type="ChEBI" id="CHEBI:58359"/>
    </ligand>
</feature>
<keyword evidence="13" id="KW-1185">Reference proteome</keyword>
<feature type="transmembrane region" description="Helical" evidence="10">
    <location>
        <begin position="82"/>
        <end position="104"/>
    </location>
</feature>
<comment type="caution">
    <text evidence="7">Lacks conserved residue(s) required for the propagation of feature annotation.</text>
</comment>
<feature type="binding site" evidence="7">
    <location>
        <position position="183"/>
    </location>
    <ligand>
        <name>L-glutamine</name>
        <dbReference type="ChEBI" id="CHEBI:58359"/>
    </ligand>
</feature>
<dbReference type="NCBIfam" id="TIGR00552">
    <property type="entry name" value="nadE"/>
    <property type="match status" value="1"/>
</dbReference>
<gene>
    <name evidence="7 12" type="primary">nadE</name>
    <name evidence="12" type="ORF">CKSOR_00287</name>
</gene>